<dbReference type="SUPFAM" id="SSF55874">
    <property type="entry name" value="ATPase domain of HSP90 chaperone/DNA topoisomerase II/histidine kinase"/>
    <property type="match status" value="1"/>
</dbReference>
<dbReference type="InterPro" id="IPR000014">
    <property type="entry name" value="PAS"/>
</dbReference>
<dbReference type="PROSITE" id="PS50113">
    <property type="entry name" value="PAC"/>
    <property type="match status" value="2"/>
</dbReference>
<dbReference type="Pfam" id="PF00989">
    <property type="entry name" value="PAS"/>
    <property type="match status" value="1"/>
</dbReference>
<dbReference type="Gene3D" id="3.30.450.20">
    <property type="entry name" value="PAS domain"/>
    <property type="match status" value="4"/>
</dbReference>
<evidence type="ECO:0000256" key="1">
    <source>
        <dbReference type="ARBA" id="ARBA00000085"/>
    </source>
</evidence>
<name>A0ABT1CRX1_9HYPH</name>
<feature type="domain" description="Histidine kinase" evidence="6">
    <location>
        <begin position="527"/>
        <end position="740"/>
    </location>
</feature>
<keyword evidence="4" id="KW-0808">Transferase</keyword>
<dbReference type="SUPFAM" id="SSF47384">
    <property type="entry name" value="Homodimeric domain of signal transducing histidine kinase"/>
    <property type="match status" value="1"/>
</dbReference>
<dbReference type="SUPFAM" id="SSF55785">
    <property type="entry name" value="PYP-like sensor domain (PAS domain)"/>
    <property type="match status" value="4"/>
</dbReference>
<keyword evidence="10" id="KW-1185">Reference proteome</keyword>
<evidence type="ECO:0000259" key="6">
    <source>
        <dbReference type="PROSITE" id="PS50109"/>
    </source>
</evidence>
<evidence type="ECO:0000256" key="3">
    <source>
        <dbReference type="ARBA" id="ARBA00022553"/>
    </source>
</evidence>
<protein>
    <recommendedName>
        <fullName evidence="2">histidine kinase</fullName>
        <ecNumber evidence="2">2.7.13.3</ecNumber>
    </recommendedName>
</protein>
<keyword evidence="5" id="KW-0418">Kinase</keyword>
<dbReference type="InterPro" id="IPR052162">
    <property type="entry name" value="Sensor_kinase/Photoreceptor"/>
</dbReference>
<evidence type="ECO:0000256" key="5">
    <source>
        <dbReference type="ARBA" id="ARBA00022777"/>
    </source>
</evidence>
<dbReference type="PANTHER" id="PTHR43304">
    <property type="entry name" value="PHYTOCHROME-LIKE PROTEIN CPH1"/>
    <property type="match status" value="1"/>
</dbReference>
<comment type="caution">
    <text evidence="9">The sequence shown here is derived from an EMBL/GenBank/DDBJ whole genome shotgun (WGS) entry which is preliminary data.</text>
</comment>
<dbReference type="InterPro" id="IPR001610">
    <property type="entry name" value="PAC"/>
</dbReference>
<feature type="domain" description="PAS" evidence="7">
    <location>
        <begin position="385"/>
        <end position="455"/>
    </location>
</feature>
<dbReference type="SMART" id="SM00086">
    <property type="entry name" value="PAC"/>
    <property type="match status" value="3"/>
</dbReference>
<dbReference type="InterPro" id="IPR013767">
    <property type="entry name" value="PAS_fold"/>
</dbReference>
<dbReference type="InterPro" id="IPR003594">
    <property type="entry name" value="HATPase_dom"/>
</dbReference>
<dbReference type="PRINTS" id="PR00344">
    <property type="entry name" value="BCTRLSENSOR"/>
</dbReference>
<dbReference type="PROSITE" id="PS50112">
    <property type="entry name" value="PAS"/>
    <property type="match status" value="2"/>
</dbReference>
<dbReference type="EMBL" id="JAAAML010000001">
    <property type="protein sequence ID" value="MCO6408126.1"/>
    <property type="molecule type" value="Genomic_DNA"/>
</dbReference>
<reference evidence="9 10" key="1">
    <citation type="submission" date="2020-01" db="EMBL/GenBank/DDBJ databases">
        <title>Genomes of bacteria type strains.</title>
        <authorList>
            <person name="Chen J."/>
            <person name="Zhu S."/>
            <person name="Yang J."/>
        </authorList>
    </citation>
    <scope>NUCLEOTIDE SEQUENCE [LARGE SCALE GENOMIC DNA]</scope>
    <source>
        <strain evidence="9 10">DSM 16655</strain>
    </source>
</reference>
<evidence type="ECO:0000259" key="8">
    <source>
        <dbReference type="PROSITE" id="PS50113"/>
    </source>
</evidence>
<dbReference type="Pfam" id="PF13426">
    <property type="entry name" value="PAS_9"/>
    <property type="match status" value="1"/>
</dbReference>
<dbReference type="CDD" id="cd00082">
    <property type="entry name" value="HisKA"/>
    <property type="match status" value="1"/>
</dbReference>
<dbReference type="SMART" id="SM00388">
    <property type="entry name" value="HisKA"/>
    <property type="match status" value="1"/>
</dbReference>
<dbReference type="InterPro" id="IPR003661">
    <property type="entry name" value="HisK_dim/P_dom"/>
</dbReference>
<dbReference type="EC" id="2.7.13.3" evidence="2"/>
<dbReference type="Pfam" id="PF12860">
    <property type="entry name" value="PAS_7"/>
    <property type="match status" value="1"/>
</dbReference>
<dbReference type="InterPro" id="IPR035965">
    <property type="entry name" value="PAS-like_dom_sf"/>
</dbReference>
<organism evidence="9 10">
    <name type="scientific">Hoeflea alexandrii</name>
    <dbReference type="NCBI Taxonomy" id="288436"/>
    <lineage>
        <taxon>Bacteria</taxon>
        <taxon>Pseudomonadati</taxon>
        <taxon>Pseudomonadota</taxon>
        <taxon>Alphaproteobacteria</taxon>
        <taxon>Hyphomicrobiales</taxon>
        <taxon>Rhizobiaceae</taxon>
        <taxon>Hoeflea</taxon>
    </lineage>
</organism>
<dbReference type="Gene3D" id="3.30.565.10">
    <property type="entry name" value="Histidine kinase-like ATPase, C-terminal domain"/>
    <property type="match status" value="1"/>
</dbReference>
<feature type="domain" description="PAC" evidence="8">
    <location>
        <begin position="79"/>
        <end position="131"/>
    </location>
</feature>
<evidence type="ECO:0000313" key="9">
    <source>
        <dbReference type="EMBL" id="MCO6408126.1"/>
    </source>
</evidence>
<dbReference type="InterPro" id="IPR000700">
    <property type="entry name" value="PAS-assoc_C"/>
</dbReference>
<comment type="catalytic activity">
    <reaction evidence="1">
        <text>ATP + protein L-histidine = ADP + protein N-phospho-L-histidine.</text>
        <dbReference type="EC" id="2.7.13.3"/>
    </reaction>
</comment>
<dbReference type="PANTHER" id="PTHR43304:SF1">
    <property type="entry name" value="PAC DOMAIN-CONTAINING PROTEIN"/>
    <property type="match status" value="1"/>
</dbReference>
<accession>A0ABT1CRX1</accession>
<proteinExistence type="predicted"/>
<dbReference type="PROSITE" id="PS50109">
    <property type="entry name" value="HIS_KIN"/>
    <property type="match status" value="1"/>
</dbReference>
<dbReference type="Proteomes" id="UP001320715">
    <property type="component" value="Unassembled WGS sequence"/>
</dbReference>
<dbReference type="Pfam" id="PF00512">
    <property type="entry name" value="HisKA"/>
    <property type="match status" value="1"/>
</dbReference>
<evidence type="ECO:0000256" key="2">
    <source>
        <dbReference type="ARBA" id="ARBA00012438"/>
    </source>
</evidence>
<dbReference type="RefSeq" id="WP_252915338.1">
    <property type="nucleotide sequence ID" value="NZ_JAAAML010000001.1"/>
</dbReference>
<keyword evidence="3" id="KW-0597">Phosphoprotein</keyword>
<dbReference type="SMART" id="SM00091">
    <property type="entry name" value="PAS"/>
    <property type="match status" value="4"/>
</dbReference>
<dbReference type="Pfam" id="PF02518">
    <property type="entry name" value="HATPase_c"/>
    <property type="match status" value="1"/>
</dbReference>
<dbReference type="Gene3D" id="1.10.287.130">
    <property type="match status" value="1"/>
</dbReference>
<dbReference type="SMART" id="SM00387">
    <property type="entry name" value="HATPase_c"/>
    <property type="match status" value="1"/>
</dbReference>
<gene>
    <name evidence="9" type="ORF">GTW23_08080</name>
</gene>
<evidence type="ECO:0000313" key="10">
    <source>
        <dbReference type="Proteomes" id="UP001320715"/>
    </source>
</evidence>
<feature type="domain" description="PAS" evidence="7">
    <location>
        <begin position="5"/>
        <end position="77"/>
    </location>
</feature>
<dbReference type="InterPro" id="IPR036890">
    <property type="entry name" value="HATPase_C_sf"/>
</dbReference>
<dbReference type="CDD" id="cd00130">
    <property type="entry name" value="PAS"/>
    <property type="match status" value="3"/>
</dbReference>
<dbReference type="Pfam" id="PF08448">
    <property type="entry name" value="PAS_4"/>
    <property type="match status" value="1"/>
</dbReference>
<sequence>MQLSPENLLKALYDTLPDPVLVVDGNRQVVAANAAATEKFGFTREELVGMNAVGLYASSVDAEEMRNAVYPLSLKVDPIHRRLDLRRKDGSVFPAELTVSRLETADGEAIGSVALVRDLSEVYKARAKRLRAEAILNTALDAIAEGFVVYDDQDRLVLCNDAYREIYALSAPAIRIGNTFETVLRYGLEHGQYPDAGETVEEQDEWLRMRLERHNRPGDPFVQHLNPDRIMLVEERVTEQNFRVGVRTDITALNKIRSEAEQLGLIIEGVKQEVYLISVKNGRIISANKSARENLQYSMEELRNLNPLDLNVGHSPLEIAEKIAPIVSGETKVLVTETCHRRKDGSTYDCRVRLELMDETPEPVILSFAEDITERREIERALARKEHEFQTLVQNIPDFITRATPDTTLTYVNEHYARFVGLSADEMIGRKFLEFVPEQHKPLLIAHLSSLSEERPLKASEQAMVDSMGKHFWYQWSNLMVFEDGEPVELVSVGRDISEIREFQTRIADQSRELELRNDALEQFSGIVSHDLKAPLRQIRLFADMIAEDVSAGKTDELAQFSGYISDRVSSMERMISNLLEFSQLAYQQINPESFRLSEALAAAWDNLAVNVIEVKGRLELEADISVDGDRNLLTQMFQNLFANSLKYGRKGVAVVVRVHARTGPEGVKIIVEDNGIGIDPVQSERIFGVFQRLHVDEKLYSGTGIGLALCRRIAESHDGSIVLDTEYRNGARFVVSLPV</sequence>
<dbReference type="InterPro" id="IPR005467">
    <property type="entry name" value="His_kinase_dom"/>
</dbReference>
<feature type="domain" description="PAC" evidence="8">
    <location>
        <begin position="458"/>
        <end position="509"/>
    </location>
</feature>
<dbReference type="InterPro" id="IPR004358">
    <property type="entry name" value="Sig_transdc_His_kin-like_C"/>
</dbReference>
<evidence type="ECO:0000256" key="4">
    <source>
        <dbReference type="ARBA" id="ARBA00022679"/>
    </source>
</evidence>
<dbReference type="InterPro" id="IPR036097">
    <property type="entry name" value="HisK_dim/P_sf"/>
</dbReference>
<dbReference type="InterPro" id="IPR013656">
    <property type="entry name" value="PAS_4"/>
</dbReference>
<dbReference type="NCBIfam" id="TIGR00229">
    <property type="entry name" value="sensory_box"/>
    <property type="match status" value="3"/>
</dbReference>
<evidence type="ECO:0000259" key="7">
    <source>
        <dbReference type="PROSITE" id="PS50112"/>
    </source>
</evidence>